<keyword evidence="4" id="KW-0732">Signal</keyword>
<evidence type="ECO:0000313" key="9">
    <source>
        <dbReference type="EMBL" id="QOY90192.1"/>
    </source>
</evidence>
<evidence type="ECO:0000256" key="2">
    <source>
        <dbReference type="ARBA" id="ARBA00007951"/>
    </source>
</evidence>
<dbReference type="KEGG" id="pfer:IRI77_09625"/>
<dbReference type="RefSeq" id="WP_194451857.1">
    <property type="nucleotide sequence ID" value="NZ_CP063849.1"/>
</dbReference>
<dbReference type="GO" id="GO:0016139">
    <property type="term" value="P:glycoside catabolic process"/>
    <property type="evidence" value="ECO:0007669"/>
    <property type="project" value="TreeGrafter"/>
</dbReference>
<evidence type="ECO:0000313" key="10">
    <source>
        <dbReference type="Proteomes" id="UP000593892"/>
    </source>
</evidence>
<gene>
    <name evidence="9" type="ORF">IRI77_09625</name>
</gene>
<keyword evidence="6" id="KW-0326">Glycosidase</keyword>
<evidence type="ECO:0000256" key="5">
    <source>
        <dbReference type="ARBA" id="ARBA00022801"/>
    </source>
</evidence>
<dbReference type="Pfam" id="PF01120">
    <property type="entry name" value="Alpha_L_fucos"/>
    <property type="match status" value="1"/>
</dbReference>
<organism evidence="9 10">
    <name type="scientific">Paludibaculum fermentans</name>
    <dbReference type="NCBI Taxonomy" id="1473598"/>
    <lineage>
        <taxon>Bacteria</taxon>
        <taxon>Pseudomonadati</taxon>
        <taxon>Acidobacteriota</taxon>
        <taxon>Terriglobia</taxon>
        <taxon>Bryobacterales</taxon>
        <taxon>Bryobacteraceae</taxon>
        <taxon>Paludibaculum</taxon>
    </lineage>
</organism>
<evidence type="ECO:0000259" key="8">
    <source>
        <dbReference type="Pfam" id="PF01120"/>
    </source>
</evidence>
<dbReference type="EC" id="3.2.1.51" evidence="3"/>
<dbReference type="PANTHER" id="PTHR10030">
    <property type="entry name" value="ALPHA-L-FUCOSIDASE"/>
    <property type="match status" value="1"/>
</dbReference>
<proteinExistence type="inferred from homology"/>
<protein>
    <recommendedName>
        <fullName evidence="3">alpha-L-fucosidase</fullName>
        <ecNumber evidence="3">3.2.1.51</ecNumber>
    </recommendedName>
</protein>
<name>A0A7S7NUT6_PALFE</name>
<dbReference type="AlphaFoldDB" id="A0A7S7NUT6"/>
<dbReference type="PANTHER" id="PTHR10030:SF37">
    <property type="entry name" value="ALPHA-L-FUCOSIDASE-RELATED"/>
    <property type="match status" value="1"/>
</dbReference>
<reference evidence="9 10" key="1">
    <citation type="submission" date="2020-10" db="EMBL/GenBank/DDBJ databases">
        <title>Complete genome sequence of Paludibaculum fermentans P105T, a facultatively anaerobic acidobacterium capable of dissimilatory Fe(III) reduction.</title>
        <authorList>
            <person name="Dedysh S.N."/>
            <person name="Beletsky A.V."/>
            <person name="Kulichevskaya I.S."/>
            <person name="Mardanov A.V."/>
            <person name="Ravin N.V."/>
        </authorList>
    </citation>
    <scope>NUCLEOTIDE SEQUENCE [LARGE SCALE GENOMIC DNA]</scope>
    <source>
        <strain evidence="9 10">P105</strain>
    </source>
</reference>
<evidence type="ECO:0000256" key="3">
    <source>
        <dbReference type="ARBA" id="ARBA00012662"/>
    </source>
</evidence>
<dbReference type="GO" id="GO:0005764">
    <property type="term" value="C:lysosome"/>
    <property type="evidence" value="ECO:0007669"/>
    <property type="project" value="TreeGrafter"/>
</dbReference>
<comment type="function">
    <text evidence="1">Alpha-L-fucosidase is responsible for hydrolyzing the alpha-1,6-linked fucose joined to the reducing-end N-acetylglucosamine of the carbohydrate moieties of glycoproteins.</text>
</comment>
<evidence type="ECO:0000256" key="4">
    <source>
        <dbReference type="ARBA" id="ARBA00022729"/>
    </source>
</evidence>
<dbReference type="PIRSF" id="PIRSF001092">
    <property type="entry name" value="Alpha-L-fucosidase"/>
    <property type="match status" value="1"/>
</dbReference>
<feature type="domain" description="Glycoside hydrolase family 29 N-terminal" evidence="8">
    <location>
        <begin position="30"/>
        <end position="325"/>
    </location>
</feature>
<keyword evidence="10" id="KW-1185">Reference proteome</keyword>
<keyword evidence="5" id="KW-0378">Hydrolase</keyword>
<dbReference type="SUPFAM" id="SSF51445">
    <property type="entry name" value="(Trans)glycosidases"/>
    <property type="match status" value="1"/>
</dbReference>
<evidence type="ECO:0000256" key="7">
    <source>
        <dbReference type="PIRSR" id="PIRSR001092-1"/>
    </source>
</evidence>
<dbReference type="Proteomes" id="UP000593892">
    <property type="component" value="Chromosome"/>
</dbReference>
<accession>A0A7S7NUT6</accession>
<feature type="site" description="May be important for catalysis" evidence="7">
    <location>
        <position position="258"/>
    </location>
</feature>
<dbReference type="Gene3D" id="3.20.20.80">
    <property type="entry name" value="Glycosidases"/>
    <property type="match status" value="1"/>
</dbReference>
<dbReference type="GO" id="GO:0006004">
    <property type="term" value="P:fucose metabolic process"/>
    <property type="evidence" value="ECO:0007669"/>
    <property type="project" value="InterPro"/>
</dbReference>
<evidence type="ECO:0000256" key="1">
    <source>
        <dbReference type="ARBA" id="ARBA00004071"/>
    </source>
</evidence>
<evidence type="ECO:0000256" key="6">
    <source>
        <dbReference type="ARBA" id="ARBA00023295"/>
    </source>
</evidence>
<dbReference type="EMBL" id="CP063849">
    <property type="protein sequence ID" value="QOY90192.1"/>
    <property type="molecule type" value="Genomic_DNA"/>
</dbReference>
<dbReference type="GO" id="GO:0004560">
    <property type="term" value="F:alpha-L-fucosidase activity"/>
    <property type="evidence" value="ECO:0007669"/>
    <property type="project" value="InterPro"/>
</dbReference>
<sequence>MKRRTFCTFPLVLTLPAQEGPDPGAPRAAVERWKDHRFGMFIHWGPVSIVGTEIGWSRGGERRGRTETKTGNVPVEVYDNLYRMFDPVKFDPDEWVQLAKDSGMKYLVFTTKHHDGFCNFNSTLTDYKITSPRCAYGKDIVRMLSDACRRGGLDWGVYYSQPDWHHPDYRNGAAHAKYIEYLHGQVRELLTGYGPTKMWFFDGLGGKAADWDAPRLLKMMRELEPELIINNRAGLPADNDTPEQRIGMFQNNRPWETCATVGQQWAYNPNDKLRSTEECLRGLVCCAIGDGNLLFNVGPRPDGLIEPTHAARLREMGEFLKKYGESIYATRGGPFVAPDEKKRPAHAEGFALAEGAWWGGSTHKGNAIYLHILRWPAESIELPAIPLKIVRHSLLSGTGQAEVKQTATGIRVSVPAAQRGAVDTIVKLELDGDAGSLSPR</sequence>
<dbReference type="InterPro" id="IPR000933">
    <property type="entry name" value="Glyco_hydro_29"/>
</dbReference>
<dbReference type="SMART" id="SM00812">
    <property type="entry name" value="Alpha_L_fucos"/>
    <property type="match status" value="1"/>
</dbReference>
<comment type="similarity">
    <text evidence="2">Belongs to the glycosyl hydrolase 29 family.</text>
</comment>
<dbReference type="PRINTS" id="PR00741">
    <property type="entry name" value="GLHYDRLASE29"/>
</dbReference>
<dbReference type="InterPro" id="IPR017853">
    <property type="entry name" value="GH"/>
</dbReference>
<dbReference type="InterPro" id="IPR057739">
    <property type="entry name" value="Glyco_hydro_29_N"/>
</dbReference>
<dbReference type="InterPro" id="IPR016286">
    <property type="entry name" value="FUC_metazoa-typ"/>
</dbReference>